<gene>
    <name evidence="1" type="ORF">UFOPK2399_00115</name>
</gene>
<name>A0A6J6NA34_9ZZZZ</name>
<evidence type="ECO:0000313" key="1">
    <source>
        <dbReference type="EMBL" id="CAB4683511.1"/>
    </source>
</evidence>
<accession>A0A6J6NA34</accession>
<reference evidence="1" key="1">
    <citation type="submission" date="2020-05" db="EMBL/GenBank/DDBJ databases">
        <authorList>
            <person name="Chiriac C."/>
            <person name="Salcher M."/>
            <person name="Ghai R."/>
            <person name="Kavagutti S V."/>
        </authorList>
    </citation>
    <scope>NUCLEOTIDE SEQUENCE</scope>
</reference>
<dbReference type="AlphaFoldDB" id="A0A6J6NA34"/>
<proteinExistence type="predicted"/>
<protein>
    <submittedName>
        <fullName evidence="1">Unannotated protein</fullName>
    </submittedName>
</protein>
<organism evidence="1">
    <name type="scientific">freshwater metagenome</name>
    <dbReference type="NCBI Taxonomy" id="449393"/>
    <lineage>
        <taxon>unclassified sequences</taxon>
        <taxon>metagenomes</taxon>
        <taxon>ecological metagenomes</taxon>
    </lineage>
</organism>
<dbReference type="EMBL" id="CAEZXP010000001">
    <property type="protein sequence ID" value="CAB4683511.1"/>
    <property type="molecule type" value="Genomic_DNA"/>
</dbReference>
<sequence length="170" mass="18610">MGIGLGGTDGKTCGFGDFAKAKIERVLQCYDGCLCPWEFSEARAELAPCLGCCSGDSRVAIDGPPVIGFERFCAPCLPCLREVLARVHDQAVQPRRELRFAAVLAESHDDFCESVLARIPRIFGIAQQMKRKALHSRLVADAEHLKRGTIAILRSPHENWVGETVEVETG</sequence>